<gene>
    <name evidence="1" type="ORF">BCV71DRAFT_189557</name>
</gene>
<dbReference type="Proteomes" id="UP000242381">
    <property type="component" value="Unassembled WGS sequence"/>
</dbReference>
<dbReference type="EMBL" id="KV921553">
    <property type="protein sequence ID" value="ORE13263.1"/>
    <property type="molecule type" value="Genomic_DNA"/>
</dbReference>
<sequence length="84" mass="10329">YHEPIRDLDFRRFLKKHGFQVFLIDEYKFNRCYLTCHNESLRTFRRVPNSRPYQRERYSKKSIILATKSFISLSFSYSLLKKSL</sequence>
<protein>
    <submittedName>
        <fullName evidence="1">Uncharacterized protein</fullName>
    </submittedName>
</protein>
<evidence type="ECO:0000313" key="2">
    <source>
        <dbReference type="Proteomes" id="UP000242381"/>
    </source>
</evidence>
<organism evidence="1 2">
    <name type="scientific">Rhizopus microsporus</name>
    <dbReference type="NCBI Taxonomy" id="58291"/>
    <lineage>
        <taxon>Eukaryota</taxon>
        <taxon>Fungi</taxon>
        <taxon>Fungi incertae sedis</taxon>
        <taxon>Mucoromycota</taxon>
        <taxon>Mucoromycotina</taxon>
        <taxon>Mucoromycetes</taxon>
        <taxon>Mucorales</taxon>
        <taxon>Mucorineae</taxon>
        <taxon>Rhizopodaceae</taxon>
        <taxon>Rhizopus</taxon>
    </lineage>
</organism>
<name>A0A1X0RMH6_RHIZD</name>
<accession>A0A1X0RMH6</accession>
<evidence type="ECO:0000313" key="1">
    <source>
        <dbReference type="EMBL" id="ORE13263.1"/>
    </source>
</evidence>
<feature type="non-terminal residue" evidence="1">
    <location>
        <position position="1"/>
    </location>
</feature>
<proteinExistence type="predicted"/>
<dbReference type="AlphaFoldDB" id="A0A1X0RMH6"/>
<reference evidence="1 2" key="1">
    <citation type="journal article" date="2016" name="Proc. Natl. Acad. Sci. U.S.A.">
        <title>Lipid metabolic changes in an early divergent fungus govern the establishment of a mutualistic symbiosis with endobacteria.</title>
        <authorList>
            <person name="Lastovetsky O.A."/>
            <person name="Gaspar M.L."/>
            <person name="Mondo S.J."/>
            <person name="LaButti K.M."/>
            <person name="Sandor L."/>
            <person name="Grigoriev I.V."/>
            <person name="Henry S.A."/>
            <person name="Pawlowska T.E."/>
        </authorList>
    </citation>
    <scope>NUCLEOTIDE SEQUENCE [LARGE SCALE GENOMIC DNA]</scope>
    <source>
        <strain evidence="1 2">ATCC 11559</strain>
    </source>
</reference>